<feature type="domain" description="DUF418" evidence="2">
    <location>
        <begin position="192"/>
        <end position="337"/>
    </location>
</feature>
<protein>
    <submittedName>
        <fullName evidence="3">Uncharacterized protein DUF418</fullName>
    </submittedName>
</protein>
<keyword evidence="1" id="KW-0472">Membrane</keyword>
<gene>
    <name evidence="3" type="ORF">CLV46_2328</name>
</gene>
<dbReference type="OrthoDB" id="4966979at2"/>
<reference evidence="3 4" key="1">
    <citation type="submission" date="2017-11" db="EMBL/GenBank/DDBJ databases">
        <title>Genomic Encyclopedia of Archaeal and Bacterial Type Strains, Phase II (KMG-II): From Individual Species to Whole Genera.</title>
        <authorList>
            <person name="Goeker M."/>
        </authorList>
    </citation>
    <scope>NUCLEOTIDE SEQUENCE [LARGE SCALE GENOMIC DNA]</scope>
    <source>
        <strain evidence="3 4">DSM 27393</strain>
    </source>
</reference>
<evidence type="ECO:0000256" key="1">
    <source>
        <dbReference type="SAM" id="Phobius"/>
    </source>
</evidence>
<proteinExistence type="predicted"/>
<dbReference type="EMBL" id="PGFF01000001">
    <property type="protein sequence ID" value="PJJ72752.1"/>
    <property type="molecule type" value="Genomic_DNA"/>
</dbReference>
<dbReference type="PANTHER" id="PTHR30590:SF2">
    <property type="entry name" value="INNER MEMBRANE PROTEIN"/>
    <property type="match status" value="1"/>
</dbReference>
<evidence type="ECO:0000259" key="2">
    <source>
        <dbReference type="Pfam" id="PF04235"/>
    </source>
</evidence>
<dbReference type="AlphaFoldDB" id="A0A2M9CLH2"/>
<dbReference type="Pfam" id="PF04235">
    <property type="entry name" value="DUF418"/>
    <property type="match status" value="1"/>
</dbReference>
<sequence length="344" mass="35892">MRSGRFRAAPTTFGPDRLPGLDIARALAVLGMFAAHTIARDGAESLVNGRSSVLFATLAGVSLGLMTGGPTPSRGTARFAGAASIAMRGLLLLALGLLLWGLRTDIAVILDYYGVMFLLLLPVLFAPRWVVAIVGAAAAVVGPVAKEAALGAVPEGGSLVLDRLLTGYYPALIWLAYLAAGLIAARSDLRRARTQTVVAVTGLLGMVLGYGGAALLPGVDAEAHSDSTAEVLGSGGLALVVIAILVWLTSPERRALGRAARIVTWPLAATGSMALTVYVAQLLVLAAWIDTRPDRFDVDYPPTLFAALAVGSILFGTVWRATLGAGPLERLFRALTITPFRRTR</sequence>
<dbReference type="PANTHER" id="PTHR30590">
    <property type="entry name" value="INNER MEMBRANE PROTEIN"/>
    <property type="match status" value="1"/>
</dbReference>
<comment type="caution">
    <text evidence="3">The sequence shown here is derived from an EMBL/GenBank/DDBJ whole genome shotgun (WGS) entry which is preliminary data.</text>
</comment>
<accession>A0A2M9CLH2</accession>
<feature type="transmembrane region" description="Helical" evidence="1">
    <location>
        <begin position="197"/>
        <end position="219"/>
    </location>
</feature>
<feature type="transmembrane region" description="Helical" evidence="1">
    <location>
        <begin position="51"/>
        <end position="67"/>
    </location>
</feature>
<dbReference type="Proteomes" id="UP000228758">
    <property type="component" value="Unassembled WGS sequence"/>
</dbReference>
<feature type="transmembrane region" description="Helical" evidence="1">
    <location>
        <begin position="106"/>
        <end position="124"/>
    </location>
</feature>
<feature type="transmembrane region" description="Helical" evidence="1">
    <location>
        <begin position="304"/>
        <end position="323"/>
    </location>
</feature>
<organism evidence="3 4">
    <name type="scientific">Diaminobutyricimonas aerilata</name>
    <dbReference type="NCBI Taxonomy" id="1162967"/>
    <lineage>
        <taxon>Bacteria</taxon>
        <taxon>Bacillati</taxon>
        <taxon>Actinomycetota</taxon>
        <taxon>Actinomycetes</taxon>
        <taxon>Micrococcales</taxon>
        <taxon>Microbacteriaceae</taxon>
        <taxon>Diaminobutyricimonas</taxon>
    </lineage>
</organism>
<feature type="transmembrane region" description="Helical" evidence="1">
    <location>
        <begin position="165"/>
        <end position="185"/>
    </location>
</feature>
<evidence type="ECO:0000313" key="4">
    <source>
        <dbReference type="Proteomes" id="UP000228758"/>
    </source>
</evidence>
<dbReference type="InterPro" id="IPR052529">
    <property type="entry name" value="Bact_Transport_Assoc"/>
</dbReference>
<dbReference type="RefSeq" id="WP_100364906.1">
    <property type="nucleotide sequence ID" value="NZ_PGFF01000001.1"/>
</dbReference>
<name>A0A2M9CLH2_9MICO</name>
<keyword evidence="1" id="KW-1133">Transmembrane helix</keyword>
<keyword evidence="4" id="KW-1185">Reference proteome</keyword>
<feature type="transmembrane region" description="Helical" evidence="1">
    <location>
        <begin position="231"/>
        <end position="250"/>
    </location>
</feature>
<feature type="transmembrane region" description="Helical" evidence="1">
    <location>
        <begin position="79"/>
        <end position="100"/>
    </location>
</feature>
<evidence type="ECO:0000313" key="3">
    <source>
        <dbReference type="EMBL" id="PJJ72752.1"/>
    </source>
</evidence>
<dbReference type="InterPro" id="IPR007349">
    <property type="entry name" value="DUF418"/>
</dbReference>
<keyword evidence="1" id="KW-0812">Transmembrane</keyword>
<feature type="transmembrane region" description="Helical" evidence="1">
    <location>
        <begin position="262"/>
        <end position="289"/>
    </location>
</feature>